<dbReference type="GO" id="GO:0005524">
    <property type="term" value="F:ATP binding"/>
    <property type="evidence" value="ECO:0007669"/>
    <property type="project" value="TreeGrafter"/>
</dbReference>
<dbReference type="InterPro" id="IPR022521">
    <property type="entry name" value="Rv3660c"/>
</dbReference>
<dbReference type="InterPro" id="IPR059050">
    <property type="entry name" value="Rv3660c_N"/>
</dbReference>
<keyword evidence="3" id="KW-1185">Reference proteome</keyword>
<organism evidence="2 3">
    <name type="scientific">Mycolicibacillus trivialis</name>
    <dbReference type="NCBI Taxonomy" id="1798"/>
    <lineage>
        <taxon>Bacteria</taxon>
        <taxon>Bacillati</taxon>
        <taxon>Actinomycetota</taxon>
        <taxon>Actinomycetes</taxon>
        <taxon>Mycobacteriales</taxon>
        <taxon>Mycobacteriaceae</taxon>
        <taxon>Mycolicibacillus</taxon>
    </lineage>
</organism>
<accession>A0A1X2EIC6</accession>
<dbReference type="OrthoDB" id="3252838at2"/>
<evidence type="ECO:0000313" key="2">
    <source>
        <dbReference type="EMBL" id="ORX02821.1"/>
    </source>
</evidence>
<dbReference type="Gene3D" id="3.40.50.300">
    <property type="entry name" value="P-loop containing nucleotide triphosphate hydrolases"/>
    <property type="match status" value="1"/>
</dbReference>
<dbReference type="Proteomes" id="UP000193090">
    <property type="component" value="Unassembled WGS sequence"/>
</dbReference>
<name>A0A1X2EIC6_9MYCO</name>
<keyword evidence="2" id="KW-0547">Nucleotide-binding</keyword>
<dbReference type="EMBL" id="LQPZ01000030">
    <property type="protein sequence ID" value="ORX02821.1"/>
    <property type="molecule type" value="Genomic_DNA"/>
</dbReference>
<proteinExistence type="predicted"/>
<dbReference type="GO" id="GO:0009898">
    <property type="term" value="C:cytoplasmic side of plasma membrane"/>
    <property type="evidence" value="ECO:0007669"/>
    <property type="project" value="TreeGrafter"/>
</dbReference>
<dbReference type="NCBIfam" id="TIGR03815">
    <property type="entry name" value="CpaE_hom_Actino"/>
    <property type="match status" value="1"/>
</dbReference>
<dbReference type="GO" id="GO:0051782">
    <property type="term" value="P:negative regulation of cell division"/>
    <property type="evidence" value="ECO:0007669"/>
    <property type="project" value="TreeGrafter"/>
</dbReference>
<dbReference type="InterPro" id="IPR027417">
    <property type="entry name" value="P-loop_NTPase"/>
</dbReference>
<keyword evidence="2" id="KW-0347">Helicase</keyword>
<feature type="domain" description="Rv3660c-like CheY-like N-terminal" evidence="1">
    <location>
        <begin position="5"/>
        <end position="111"/>
    </location>
</feature>
<dbReference type="GO" id="GO:0005829">
    <property type="term" value="C:cytosol"/>
    <property type="evidence" value="ECO:0007669"/>
    <property type="project" value="TreeGrafter"/>
</dbReference>
<dbReference type="STRING" id="1798.AWC30_12200"/>
<keyword evidence="2" id="KW-0378">Hydrolase</keyword>
<dbReference type="RefSeq" id="WP_085110490.1">
    <property type="nucleotide sequence ID" value="NZ_JACKSN010000123.1"/>
</dbReference>
<dbReference type="GO" id="GO:0016887">
    <property type="term" value="F:ATP hydrolysis activity"/>
    <property type="evidence" value="ECO:0007669"/>
    <property type="project" value="TreeGrafter"/>
</dbReference>
<evidence type="ECO:0000259" key="1">
    <source>
        <dbReference type="Pfam" id="PF26563"/>
    </source>
</evidence>
<reference evidence="2 3" key="1">
    <citation type="submission" date="2016-01" db="EMBL/GenBank/DDBJ databases">
        <title>The new phylogeny of the genus Mycobacterium.</title>
        <authorList>
            <person name="Tarcisio F."/>
            <person name="Conor M."/>
            <person name="Antonella G."/>
            <person name="Elisabetta G."/>
            <person name="Giulia F.S."/>
            <person name="Sara T."/>
            <person name="Anna F."/>
            <person name="Clotilde B."/>
            <person name="Roberto B."/>
            <person name="Veronica D.S."/>
            <person name="Fabio R."/>
            <person name="Monica P."/>
            <person name="Olivier J."/>
            <person name="Enrico T."/>
            <person name="Nicola S."/>
        </authorList>
    </citation>
    <scope>NUCLEOTIDE SEQUENCE [LARGE SCALE GENOMIC DNA]</scope>
    <source>
        <strain evidence="2 3">DSM 44153</strain>
    </source>
</reference>
<sequence length="351" mass="35568">MLSLLSDPVLAEEVDRIAAAVGLRVIHGDPGAPLHRKTWLAATAVLLDDAGARDCARRGHPRRDHVSVLTAADPTAATWAAAVAVGAQRVLRLPDQETEAIAVLAEAEETSRGVDRGGRIVAVVGGCGGAGASVLAAALAQCAADALLVDLDPCGGGIDLLMAGGPAPGLRWTDLTLRGGRLTWTAVRDALPVMRGAVVLSAPRHYHDLEVGPVQAVLDAGRRGGATVICDVARRMTDATEAAVAAADLVVVVSRCDVRAAAATAAFTPVVTAINPTAGLVVRGPAPGGLRAGEIAELVAVPLLAAMRADPGVDDQIDGAGLRVRRRSGLAAAARRVLDVLGSGRIAESAA</sequence>
<dbReference type="PANTHER" id="PTHR43384:SF11">
    <property type="entry name" value="SEPTUM SITE DETERMINING PROTEIN"/>
    <property type="match status" value="1"/>
</dbReference>
<dbReference type="GO" id="GO:0004386">
    <property type="term" value="F:helicase activity"/>
    <property type="evidence" value="ECO:0007669"/>
    <property type="project" value="UniProtKB-KW"/>
</dbReference>
<dbReference type="SUPFAM" id="SSF52540">
    <property type="entry name" value="P-loop containing nucleoside triphosphate hydrolases"/>
    <property type="match status" value="1"/>
</dbReference>
<dbReference type="AlphaFoldDB" id="A0A1X2EIC6"/>
<dbReference type="PANTHER" id="PTHR43384">
    <property type="entry name" value="SEPTUM SITE-DETERMINING PROTEIN MIND HOMOLOG, CHLOROPLASTIC-RELATED"/>
    <property type="match status" value="1"/>
</dbReference>
<gene>
    <name evidence="2" type="ORF">AWC30_12200</name>
</gene>
<dbReference type="InterPro" id="IPR050625">
    <property type="entry name" value="ParA/MinD_ATPase"/>
</dbReference>
<dbReference type="Pfam" id="PF26563">
    <property type="entry name" value="Rv3660c_N"/>
    <property type="match status" value="1"/>
</dbReference>
<comment type="caution">
    <text evidence="2">The sequence shown here is derived from an EMBL/GenBank/DDBJ whole genome shotgun (WGS) entry which is preliminary data.</text>
</comment>
<keyword evidence="2" id="KW-0067">ATP-binding</keyword>
<evidence type="ECO:0000313" key="3">
    <source>
        <dbReference type="Proteomes" id="UP000193090"/>
    </source>
</evidence>
<protein>
    <submittedName>
        <fullName evidence="2">Helicase</fullName>
    </submittedName>
</protein>